<dbReference type="AlphaFoldDB" id="A0A086APX2"/>
<name>A0A086APX2_9FLAO</name>
<dbReference type="STRING" id="558152.IQ37_16595"/>
<comment type="caution">
    <text evidence="1">The sequence shown here is derived from an EMBL/GenBank/DDBJ whole genome shotgun (WGS) entry which is preliminary data.</text>
</comment>
<evidence type="ECO:0000313" key="2">
    <source>
        <dbReference type="Proteomes" id="UP000028709"/>
    </source>
</evidence>
<gene>
    <name evidence="1" type="ORF">IQ37_16595</name>
</gene>
<accession>A0A086APX2</accession>
<dbReference type="KEGG" id="cpip:CJF12_11280"/>
<dbReference type="eggNOG" id="ENOG50310YJ">
    <property type="taxonomic scope" value="Bacteria"/>
</dbReference>
<organism evidence="1 2">
    <name type="scientific">Chryseobacterium piperi</name>
    <dbReference type="NCBI Taxonomy" id="558152"/>
    <lineage>
        <taxon>Bacteria</taxon>
        <taxon>Pseudomonadati</taxon>
        <taxon>Bacteroidota</taxon>
        <taxon>Flavobacteriia</taxon>
        <taxon>Flavobacteriales</taxon>
        <taxon>Weeksellaceae</taxon>
        <taxon>Chryseobacterium group</taxon>
        <taxon>Chryseobacterium</taxon>
    </lineage>
</organism>
<dbReference type="RefSeq" id="WP_034686991.1">
    <property type="nucleotide sequence ID" value="NZ_CP023049.2"/>
</dbReference>
<dbReference type="OrthoDB" id="1374371at2"/>
<sequence>MKDLRKIKRQSLKEVYGAGPIPAYPCNCFCYISNNKIWNACNQYCPGGQVIPGVELGNDPNCDYKLPL</sequence>
<keyword evidence="2" id="KW-1185">Reference proteome</keyword>
<evidence type="ECO:0000313" key="1">
    <source>
        <dbReference type="EMBL" id="KFF18736.1"/>
    </source>
</evidence>
<evidence type="ECO:0008006" key="3">
    <source>
        <dbReference type="Google" id="ProtNLM"/>
    </source>
</evidence>
<dbReference type="Proteomes" id="UP000028709">
    <property type="component" value="Unassembled WGS sequence"/>
</dbReference>
<proteinExistence type="predicted"/>
<reference evidence="1 2" key="1">
    <citation type="submission" date="2014-07" db="EMBL/GenBank/DDBJ databases">
        <title>Genome of Chryseobacterium piperi CTM.</title>
        <authorList>
            <person name="Pipes S.E."/>
            <person name="Stropko S.J."/>
            <person name="Newman J.D."/>
        </authorList>
    </citation>
    <scope>NUCLEOTIDE SEQUENCE [LARGE SCALE GENOMIC DNA]</scope>
    <source>
        <strain evidence="1 2">CTM</strain>
    </source>
</reference>
<dbReference type="EMBL" id="JPRJ01000041">
    <property type="protein sequence ID" value="KFF18736.1"/>
    <property type="molecule type" value="Genomic_DNA"/>
</dbReference>
<protein>
    <recommendedName>
        <fullName evidence="3">Bacteriocin</fullName>
    </recommendedName>
</protein>